<dbReference type="InterPro" id="IPR038740">
    <property type="entry name" value="BioF2-like_GNAT_dom"/>
</dbReference>
<dbReference type="OrthoDB" id="9773932at2"/>
<feature type="domain" description="BioF2-like acetyltransferase" evidence="1">
    <location>
        <begin position="152"/>
        <end position="284"/>
    </location>
</feature>
<dbReference type="InterPro" id="IPR050644">
    <property type="entry name" value="PG_Glycine_Bridge_Synth"/>
</dbReference>
<dbReference type="EMBL" id="LAHO01000002">
    <property type="protein sequence ID" value="KKO46874.1"/>
    <property type="molecule type" value="Genomic_DNA"/>
</dbReference>
<dbReference type="AlphaFoldDB" id="A0A0M2V8W4"/>
<dbReference type="InterPro" id="IPR017469">
    <property type="entry name" value="PEP-CTERM_FemAB-rel"/>
</dbReference>
<dbReference type="RefSeq" id="WP_046556121.1">
    <property type="nucleotide sequence ID" value="NZ_LAHO01000002.1"/>
</dbReference>
<gene>
    <name evidence="2" type="ORF">WG68_02745</name>
</gene>
<dbReference type="Gene3D" id="3.40.630.30">
    <property type="match status" value="2"/>
</dbReference>
<comment type="caution">
    <text evidence="2">The sequence shown here is derived from an EMBL/GenBank/DDBJ whole genome shotgun (WGS) entry which is preliminary data.</text>
</comment>
<dbReference type="PATRIC" id="fig|336831.14.peg.3705"/>
<evidence type="ECO:0000313" key="3">
    <source>
        <dbReference type="Proteomes" id="UP000034228"/>
    </source>
</evidence>
<dbReference type="Pfam" id="PF13480">
    <property type="entry name" value="Acetyltransf_6"/>
    <property type="match status" value="1"/>
</dbReference>
<reference evidence="2 3" key="1">
    <citation type="submission" date="2015-03" db="EMBL/GenBank/DDBJ databases">
        <title>Draft genome sequences of two protease-producing strains of Arsukibacterium isolated from two cold and alkaline environments.</title>
        <authorList>
            <person name="Lylloff J.E."/>
            <person name="Skov L.B."/>
            <person name="Jepsen M."/>
            <person name="Hallin P.F."/>
            <person name="Sorensen S.J."/>
            <person name="Stougaard P."/>
            <person name="Glaring M.A."/>
        </authorList>
    </citation>
    <scope>NUCLEOTIDE SEQUENCE [LARGE SCALE GENOMIC DNA]</scope>
    <source>
        <strain evidence="2 3">GCM72</strain>
    </source>
</reference>
<dbReference type="InterPro" id="IPR016181">
    <property type="entry name" value="Acyl_CoA_acyltransferase"/>
</dbReference>
<sequence length="342" mass="38692">MYQVSSLALDDKRNAEWDNFVKSSPDGSFFHLAGWQHVLADLGHQGFYLYATAEQEIVGVLPLARVKSRLFGDALVSTPFCVYGGALGSDEVKRHLEQSAITLAAELAVDYLELRYQHPQHNQLTTRIQHATFQCPLAEDDAAILANVKKKQRAVIRQSLNQQLSYTLDSAIDDFYKTYSESVRNLGTPVFSKSYFQTLQTVFGNKTEILTVRKDGKPVSSVLSFYFKDQVLPYYGGGISQARELKSNDFMYYQLMCHARADKGCNSYDFGRSKLESGAYSYKKHWGMVAVDLPYQYQLINASALPNLSPNNPKYQLFIKLWQKLPLGVSQWLGPKISRYLG</sequence>
<dbReference type="NCBIfam" id="TIGR03019">
    <property type="entry name" value="pepcterm_femAB"/>
    <property type="match status" value="1"/>
</dbReference>
<dbReference type="PANTHER" id="PTHR36174">
    <property type="entry name" value="LIPID II:GLYCINE GLYCYLTRANSFERASE"/>
    <property type="match status" value="1"/>
</dbReference>
<dbReference type="SUPFAM" id="SSF55729">
    <property type="entry name" value="Acyl-CoA N-acyltransferases (Nat)"/>
    <property type="match status" value="2"/>
</dbReference>
<dbReference type="Proteomes" id="UP000034228">
    <property type="component" value="Unassembled WGS sequence"/>
</dbReference>
<evidence type="ECO:0000259" key="1">
    <source>
        <dbReference type="Pfam" id="PF13480"/>
    </source>
</evidence>
<evidence type="ECO:0000313" key="2">
    <source>
        <dbReference type="EMBL" id="KKO46874.1"/>
    </source>
</evidence>
<organism evidence="2 3">
    <name type="scientific">Arsukibacterium ikkense</name>
    <dbReference type="NCBI Taxonomy" id="336831"/>
    <lineage>
        <taxon>Bacteria</taxon>
        <taxon>Pseudomonadati</taxon>
        <taxon>Pseudomonadota</taxon>
        <taxon>Gammaproteobacteria</taxon>
        <taxon>Chromatiales</taxon>
        <taxon>Chromatiaceae</taxon>
        <taxon>Arsukibacterium</taxon>
    </lineage>
</organism>
<dbReference type="STRING" id="336831.WG68_02745"/>
<dbReference type="PANTHER" id="PTHR36174:SF1">
    <property type="entry name" value="LIPID II:GLYCINE GLYCYLTRANSFERASE"/>
    <property type="match status" value="1"/>
</dbReference>
<keyword evidence="3" id="KW-1185">Reference proteome</keyword>
<proteinExistence type="predicted"/>
<protein>
    <submittedName>
        <fullName evidence="2">Peptidoglycan bridge formation protein FemAB</fullName>
    </submittedName>
</protein>
<accession>A0A0M2V8W4</accession>
<name>A0A0M2V8W4_9GAMM</name>